<dbReference type="OrthoDB" id="277888at2759"/>
<name>A0A061J4V9_TRYRA</name>
<dbReference type="GO" id="GO:0003747">
    <property type="term" value="F:translation release factor activity"/>
    <property type="evidence" value="ECO:0007669"/>
    <property type="project" value="InterPro"/>
</dbReference>
<dbReference type="Gene3D" id="3.30.160.20">
    <property type="match status" value="1"/>
</dbReference>
<organism evidence="7 8">
    <name type="scientific">Trypanosoma rangeli SC58</name>
    <dbReference type="NCBI Taxonomy" id="429131"/>
    <lineage>
        <taxon>Eukaryota</taxon>
        <taxon>Discoba</taxon>
        <taxon>Euglenozoa</taxon>
        <taxon>Kinetoplastea</taxon>
        <taxon>Metakinetoplastina</taxon>
        <taxon>Trypanosomatida</taxon>
        <taxon>Trypanosomatidae</taxon>
        <taxon>Trypanosoma</taxon>
        <taxon>Herpetosoma</taxon>
    </lineage>
</organism>
<dbReference type="GO" id="GO:0005739">
    <property type="term" value="C:mitochondrion"/>
    <property type="evidence" value="ECO:0007669"/>
    <property type="project" value="UniProtKB-SubCell"/>
</dbReference>
<feature type="compositionally biased region" description="Basic and acidic residues" evidence="5">
    <location>
        <begin position="33"/>
        <end position="53"/>
    </location>
</feature>
<dbReference type="SUPFAM" id="SSF75620">
    <property type="entry name" value="Release factor"/>
    <property type="match status" value="1"/>
</dbReference>
<protein>
    <recommendedName>
        <fullName evidence="6">Prokaryotic-type class I peptide chain release factors domain-containing protein</fullName>
    </recommendedName>
</protein>
<evidence type="ECO:0000313" key="8">
    <source>
        <dbReference type="Proteomes" id="UP000031737"/>
    </source>
</evidence>
<feature type="domain" description="Prokaryotic-type class I peptide chain release factors" evidence="6">
    <location>
        <begin position="130"/>
        <end position="236"/>
    </location>
</feature>
<dbReference type="InterPro" id="IPR052405">
    <property type="entry name" value="Mito_Transl_Release_Factor"/>
</dbReference>
<accession>A0A061J4V9</accession>
<dbReference type="Proteomes" id="UP000031737">
    <property type="component" value="Unassembled WGS sequence"/>
</dbReference>
<evidence type="ECO:0000256" key="5">
    <source>
        <dbReference type="SAM" id="MobiDB-lite"/>
    </source>
</evidence>
<feature type="region of interest" description="Disordered" evidence="5">
    <location>
        <begin position="28"/>
        <end position="62"/>
    </location>
</feature>
<dbReference type="AlphaFoldDB" id="A0A061J4V9"/>
<proteinExistence type="inferred from homology"/>
<evidence type="ECO:0000256" key="1">
    <source>
        <dbReference type="ARBA" id="ARBA00004173"/>
    </source>
</evidence>
<comment type="caution">
    <text evidence="7">The sequence shown here is derived from an EMBL/GenBank/DDBJ whole genome shotgun (WGS) entry which is preliminary data.</text>
</comment>
<reference evidence="7 8" key="1">
    <citation type="submission" date="2013-07" db="EMBL/GenBank/DDBJ databases">
        <authorList>
            <person name="Stoco P.H."/>
            <person name="Wagner G."/>
            <person name="Gerber A."/>
            <person name="Zaha A."/>
            <person name="Thompson C."/>
            <person name="Bartholomeu D.C."/>
            <person name="Luckemeyer D.D."/>
            <person name="Bahia D."/>
            <person name="Loreto E."/>
            <person name="Prestes E.B."/>
            <person name="Lima F.M."/>
            <person name="Rodrigues-Luiz G."/>
            <person name="Vallejo G.A."/>
            <person name="Filho J.F."/>
            <person name="Monteiro K.M."/>
            <person name="Tyler K.M."/>
            <person name="de Almeida L.G."/>
            <person name="Ortiz M.F."/>
            <person name="Siervo M.A."/>
            <person name="de Moraes M.H."/>
            <person name="Cunha O.L."/>
            <person name="Mendonca-Neto R."/>
            <person name="Silva R."/>
            <person name="Teixeira S.M."/>
            <person name="Murta S.M."/>
            <person name="Sincero T.C."/>
            <person name="Mendes T.A."/>
            <person name="Urmenyi T.P."/>
            <person name="Silva V.G."/>
            <person name="da Rocha W.D."/>
            <person name="Andersson B."/>
            <person name="Romanha A.J."/>
            <person name="Steindel M."/>
            <person name="de Vasconcelos A.T."/>
            <person name="Grisard E.C."/>
        </authorList>
    </citation>
    <scope>NUCLEOTIDE SEQUENCE [LARGE SCALE GENOMIC DNA]</scope>
    <source>
        <strain evidence="7 8">SC58</strain>
    </source>
</reference>
<comment type="similarity">
    <text evidence="2">Belongs to the prokaryotic/mitochondrial release factor family.</text>
</comment>
<dbReference type="InterPro" id="IPR045853">
    <property type="entry name" value="Pep_chain_release_fac_I_sf"/>
</dbReference>
<sequence length="479" mass="54650">MMARFWMAGGNAGNRLLPALHLRMCSSTGNVGSRKESPVGSAHDVEQKFEQRESRRRYSAANTTGRSKYIRDIIASLKSRPKAEVAAIFDKLHSRDKLDILRMLGRRSARRAAGLSTYRSHIFEKRYFFREEDLCEQSTLGRGPGGQATNRRMQTAIVKHKPTGIVVKFSKFPSYWLNRRAAREILNFRLEEHLLGPRSRMSRIKQREEARRLRQVQARDRMVEKGRIRSAKMSQQRGFHAILTNVQPFPFAVLLQLGPGYMDHTLFMSDLFEGECNRWWPLLSTAFSHLNKGVSQDKSDIGQDGTETENLKVPELLRYLFPAVPFSSLPPTSVEKYEWSEVEKCAADEVALQNVLRALRCFVELFGLHLLEGPLHGGSGHSALVLIKDGLNWVEFKGRMVASNERMTPLALTCFSHVVLSLTQLRRAGEANAIVAFFWHEAKAGVKCQWAAHGWKEMRHVRRRYELLQQQKSGQTGVC</sequence>
<dbReference type="VEuPathDB" id="TriTrypDB:TRSC58_03951"/>
<evidence type="ECO:0000256" key="4">
    <source>
        <dbReference type="ARBA" id="ARBA00023128"/>
    </source>
</evidence>
<dbReference type="InterPro" id="IPR000352">
    <property type="entry name" value="Pep_chain_release_fac_I"/>
</dbReference>
<dbReference type="PANTHER" id="PTHR46203">
    <property type="entry name" value="PROBABLE PEPTIDE CHAIN RELEASE FACTOR C12ORF65"/>
    <property type="match status" value="1"/>
</dbReference>
<evidence type="ECO:0000259" key="6">
    <source>
        <dbReference type="Pfam" id="PF00472"/>
    </source>
</evidence>
<evidence type="ECO:0000313" key="7">
    <source>
        <dbReference type="EMBL" id="ESL08347.1"/>
    </source>
</evidence>
<dbReference type="PANTHER" id="PTHR46203:SF1">
    <property type="entry name" value="MITOCHONDRIAL TRANSLATION RELEASE FACTOR IN RESCUE"/>
    <property type="match status" value="1"/>
</dbReference>
<evidence type="ECO:0000256" key="2">
    <source>
        <dbReference type="ARBA" id="ARBA00010835"/>
    </source>
</evidence>
<keyword evidence="8" id="KW-1185">Reference proteome</keyword>
<comment type="subcellular location">
    <subcellularLocation>
        <location evidence="1">Mitochondrion</location>
    </subcellularLocation>
</comment>
<keyword evidence="3" id="KW-0809">Transit peptide</keyword>
<gene>
    <name evidence="7" type="ORF">TRSC58_03951</name>
</gene>
<dbReference type="Pfam" id="PF00472">
    <property type="entry name" value="RF-1"/>
    <property type="match status" value="1"/>
</dbReference>
<keyword evidence="4" id="KW-0496">Mitochondrion</keyword>
<dbReference type="EMBL" id="AUPL01003951">
    <property type="protein sequence ID" value="ESL08347.1"/>
    <property type="molecule type" value="Genomic_DNA"/>
</dbReference>
<evidence type="ECO:0000256" key="3">
    <source>
        <dbReference type="ARBA" id="ARBA00022946"/>
    </source>
</evidence>